<sequence>MIYVKNASNKLVLVAINKWGKKGGTGYFNINPGMVEGWDRTDGRGFVMSIIREGEAESKPYFVLSNSNIVIHDKDITGYGRDVEDSDHWIYPLN</sequence>
<reference evidence="1 2" key="1">
    <citation type="submission" date="2018-02" db="EMBL/GenBank/DDBJ databases">
        <authorList>
            <person name="Machado R.A."/>
        </authorList>
    </citation>
    <scope>NUCLEOTIDE SEQUENCE [LARGE SCALE GENOMIC DNA]</scope>
    <source>
        <strain evidence="1 2">DSM 19724</strain>
    </source>
</reference>
<gene>
    <name evidence="1" type="ORF">C5469_06775</name>
</gene>
<organism evidence="1 2">
    <name type="scientific">Photorhabdus cinerea</name>
    <dbReference type="NCBI Taxonomy" id="471575"/>
    <lineage>
        <taxon>Bacteria</taxon>
        <taxon>Pseudomonadati</taxon>
        <taxon>Pseudomonadota</taxon>
        <taxon>Gammaproteobacteria</taxon>
        <taxon>Enterobacterales</taxon>
        <taxon>Morganellaceae</taxon>
        <taxon>Photorhabdus</taxon>
    </lineage>
</organism>
<name>A0A7X5QCS7_9GAMM</name>
<dbReference type="EMBL" id="PUJW01000005">
    <property type="protein sequence ID" value="NHB91867.1"/>
    <property type="molecule type" value="Genomic_DNA"/>
</dbReference>
<dbReference type="AlphaFoldDB" id="A0A7X5QCS7"/>
<keyword evidence="2" id="KW-1185">Reference proteome</keyword>
<dbReference type="Proteomes" id="UP000591844">
    <property type="component" value="Unassembled WGS sequence"/>
</dbReference>
<accession>A0A7X5QCS7</accession>
<proteinExistence type="predicted"/>
<protein>
    <submittedName>
        <fullName evidence="1">Uncharacterized protein</fullName>
    </submittedName>
</protein>
<comment type="caution">
    <text evidence="1">The sequence shown here is derived from an EMBL/GenBank/DDBJ whole genome shotgun (WGS) entry which is preliminary data.</text>
</comment>
<dbReference type="RefSeq" id="WP_166304131.1">
    <property type="nucleotide sequence ID" value="NZ_CAWPIB010000005.1"/>
</dbReference>
<evidence type="ECO:0000313" key="1">
    <source>
        <dbReference type="EMBL" id="NHB91867.1"/>
    </source>
</evidence>
<evidence type="ECO:0000313" key="2">
    <source>
        <dbReference type="Proteomes" id="UP000591844"/>
    </source>
</evidence>